<dbReference type="HOGENOM" id="CLU_1674788_0_0_10"/>
<reference evidence="1 2" key="1">
    <citation type="submission" date="2006-12" db="EMBL/GenBank/DDBJ databases">
        <title>Complete sequence of Chlorobium phaeobacteroides DSM 266.</title>
        <authorList>
            <consortium name="US DOE Joint Genome Institute"/>
            <person name="Copeland A."/>
            <person name="Lucas S."/>
            <person name="Lapidus A."/>
            <person name="Barry K."/>
            <person name="Detter J.C."/>
            <person name="Glavina del Rio T."/>
            <person name="Hammon N."/>
            <person name="Israni S."/>
            <person name="Pitluck S."/>
            <person name="Goltsman E."/>
            <person name="Schmutz J."/>
            <person name="Larimer F."/>
            <person name="Land M."/>
            <person name="Hauser L."/>
            <person name="Mikhailova N."/>
            <person name="Li T."/>
            <person name="Overmann J."/>
            <person name="Bryant D.A."/>
            <person name="Richardson P."/>
        </authorList>
    </citation>
    <scope>NUCLEOTIDE SEQUENCE [LARGE SCALE GENOMIC DNA]</scope>
    <source>
        <strain evidence="1 2">DSM 266</strain>
    </source>
</reference>
<dbReference type="RefSeq" id="WP_015961200.1">
    <property type="nucleotide sequence ID" value="NC_008639.1"/>
</dbReference>
<proteinExistence type="predicted"/>
<protein>
    <submittedName>
        <fullName evidence="1">Uncharacterized protein</fullName>
    </submittedName>
</protein>
<dbReference type="STRING" id="290317.Cpha266_2689"/>
<sequence length="157" mass="16734">MSAEEINFNAFLEAAGKSFGDAQKEIGVPEGMKAGMLIANAELALKVGMRYEGKTILIEPVSAASSTQGNIVPEALSTITIRYVASRQEAAEASAPSHTKEEVIGAVAGRKDVARLTDILGKLDYSATYAGEMNLWTVKVTDGKARTVRTITIEDKK</sequence>
<keyword evidence="2" id="KW-1185">Reference proteome</keyword>
<evidence type="ECO:0000313" key="1">
    <source>
        <dbReference type="EMBL" id="ABL66673.1"/>
    </source>
</evidence>
<dbReference type="OrthoDB" id="9937842at2"/>
<organism evidence="1 2">
    <name type="scientific">Chlorobium phaeobacteroides (strain DSM 266 / SMG 266 / 2430)</name>
    <dbReference type="NCBI Taxonomy" id="290317"/>
    <lineage>
        <taxon>Bacteria</taxon>
        <taxon>Pseudomonadati</taxon>
        <taxon>Chlorobiota</taxon>
        <taxon>Chlorobiia</taxon>
        <taxon>Chlorobiales</taxon>
        <taxon>Chlorobiaceae</taxon>
        <taxon>Chlorobium/Pelodictyon group</taxon>
        <taxon>Chlorobium</taxon>
    </lineage>
</organism>
<dbReference type="eggNOG" id="ENOG5033Y9M">
    <property type="taxonomic scope" value="Bacteria"/>
</dbReference>
<gene>
    <name evidence="1" type="ordered locus">Cpha266_2689</name>
</gene>
<dbReference type="Proteomes" id="UP000008701">
    <property type="component" value="Chromosome"/>
</dbReference>
<accession>A1BJU6</accession>
<dbReference type="AlphaFoldDB" id="A1BJU6"/>
<dbReference type="KEGG" id="cph:Cpha266_2689"/>
<dbReference type="EMBL" id="CP000492">
    <property type="protein sequence ID" value="ABL66673.1"/>
    <property type="molecule type" value="Genomic_DNA"/>
</dbReference>
<name>A1BJU6_CHLPD</name>
<evidence type="ECO:0000313" key="2">
    <source>
        <dbReference type="Proteomes" id="UP000008701"/>
    </source>
</evidence>